<sequence length="242" mass="27864">MVEQCAIYCLNYANEERRQAMTEKWRRVGVNATMFPGVPTSDPRIAGRGLHAHTEKCWSCMMGHLDMIRTYLEETRPNVVCAVFCEDDILIDTDFKARLEHVVADFVSVGLDTLLLGYLIQYPMTGTAIEQSCYVDVETGHATQYRYYEYGDIWGTQMYMLSREQATRILAKYGGDYADRFLANPAEHTQFSADWSITKEGRRALIYPMLAIEDGLSTYDDYGQREFHRLSHEVHKDASTYI</sequence>
<dbReference type="AlphaFoldDB" id="A0A6C0B618"/>
<evidence type="ECO:0008006" key="2">
    <source>
        <dbReference type="Google" id="ProtNLM"/>
    </source>
</evidence>
<name>A0A6C0B618_9ZZZZ</name>
<dbReference type="EMBL" id="MN739086">
    <property type="protein sequence ID" value="QHS87685.1"/>
    <property type="molecule type" value="Genomic_DNA"/>
</dbReference>
<reference evidence="1" key="1">
    <citation type="journal article" date="2020" name="Nature">
        <title>Giant virus diversity and host interactions through global metagenomics.</title>
        <authorList>
            <person name="Schulz F."/>
            <person name="Roux S."/>
            <person name="Paez-Espino D."/>
            <person name="Jungbluth S."/>
            <person name="Walsh D.A."/>
            <person name="Denef V.J."/>
            <person name="McMahon K.D."/>
            <person name="Konstantinidis K.T."/>
            <person name="Eloe-Fadrosh E.A."/>
            <person name="Kyrpides N.C."/>
            <person name="Woyke T."/>
        </authorList>
    </citation>
    <scope>NUCLEOTIDE SEQUENCE</scope>
    <source>
        <strain evidence="1">GVMAG-M-3300010157-4</strain>
    </source>
</reference>
<proteinExistence type="predicted"/>
<protein>
    <recommendedName>
        <fullName evidence="2">Glycosyltransferase</fullName>
    </recommendedName>
</protein>
<organism evidence="1">
    <name type="scientific">viral metagenome</name>
    <dbReference type="NCBI Taxonomy" id="1070528"/>
    <lineage>
        <taxon>unclassified sequences</taxon>
        <taxon>metagenomes</taxon>
        <taxon>organismal metagenomes</taxon>
    </lineage>
</organism>
<accession>A0A6C0B618</accession>
<evidence type="ECO:0000313" key="1">
    <source>
        <dbReference type="EMBL" id="QHS87685.1"/>
    </source>
</evidence>